<dbReference type="Proteomes" id="UP001500298">
    <property type="component" value="Unassembled WGS sequence"/>
</dbReference>
<evidence type="ECO:0000256" key="4">
    <source>
        <dbReference type="ARBA" id="ARBA00022475"/>
    </source>
</evidence>
<dbReference type="NCBIfam" id="TIGR01352">
    <property type="entry name" value="tonB_Cterm"/>
    <property type="match status" value="1"/>
</dbReference>
<feature type="transmembrane region" description="Helical" evidence="10">
    <location>
        <begin position="33"/>
        <end position="54"/>
    </location>
</feature>
<dbReference type="InterPro" id="IPR006260">
    <property type="entry name" value="TonB/TolA_C"/>
</dbReference>
<feature type="transmembrane region" description="Helical" evidence="10">
    <location>
        <begin position="180"/>
        <end position="199"/>
    </location>
</feature>
<evidence type="ECO:0000256" key="6">
    <source>
        <dbReference type="ARBA" id="ARBA00022692"/>
    </source>
</evidence>
<reference evidence="13" key="1">
    <citation type="journal article" date="2019" name="Int. J. Syst. Evol. Microbiol.">
        <title>The Global Catalogue of Microorganisms (GCM) 10K type strain sequencing project: providing services to taxonomists for standard genome sequencing and annotation.</title>
        <authorList>
            <consortium name="The Broad Institute Genomics Platform"/>
            <consortium name="The Broad Institute Genome Sequencing Center for Infectious Disease"/>
            <person name="Wu L."/>
            <person name="Ma J."/>
        </authorList>
    </citation>
    <scope>NUCLEOTIDE SEQUENCE [LARGE SCALE GENOMIC DNA]</scope>
    <source>
        <strain evidence="13">JCM 18326</strain>
    </source>
</reference>
<feature type="transmembrane region" description="Helical" evidence="10">
    <location>
        <begin position="89"/>
        <end position="109"/>
    </location>
</feature>
<gene>
    <name evidence="12" type="ORF">GCM10023331_07030</name>
</gene>
<dbReference type="Gene3D" id="3.30.1150.10">
    <property type="match status" value="1"/>
</dbReference>
<evidence type="ECO:0000256" key="1">
    <source>
        <dbReference type="ARBA" id="ARBA00004383"/>
    </source>
</evidence>
<organism evidence="12 13">
    <name type="scientific">Algivirga pacifica</name>
    <dbReference type="NCBI Taxonomy" id="1162670"/>
    <lineage>
        <taxon>Bacteria</taxon>
        <taxon>Pseudomonadati</taxon>
        <taxon>Bacteroidota</taxon>
        <taxon>Cytophagia</taxon>
        <taxon>Cytophagales</taxon>
        <taxon>Flammeovirgaceae</taxon>
        <taxon>Algivirga</taxon>
    </lineage>
</organism>
<dbReference type="SUPFAM" id="SSF74653">
    <property type="entry name" value="TolA/TonB C-terminal domain"/>
    <property type="match status" value="1"/>
</dbReference>
<evidence type="ECO:0000313" key="12">
    <source>
        <dbReference type="EMBL" id="GAA4825217.1"/>
    </source>
</evidence>
<evidence type="ECO:0000313" key="13">
    <source>
        <dbReference type="Proteomes" id="UP001500298"/>
    </source>
</evidence>
<proteinExistence type="inferred from homology"/>
<evidence type="ECO:0000256" key="9">
    <source>
        <dbReference type="ARBA" id="ARBA00023136"/>
    </source>
</evidence>
<dbReference type="InterPro" id="IPR037682">
    <property type="entry name" value="TonB_C"/>
</dbReference>
<keyword evidence="9 10" id="KW-0472">Membrane</keyword>
<keyword evidence="8 10" id="KW-1133">Transmembrane helix</keyword>
<evidence type="ECO:0000256" key="10">
    <source>
        <dbReference type="SAM" id="Phobius"/>
    </source>
</evidence>
<sequence length="403" mass="46194">MLYLLKATLLTGLCLIPYTLFFRKETFFQRNRYYLLCTVLLSLVAPLLDFSGLLTEQQGLTERINWERWQTMLLAPMEMGAEEAESNRLGIVLWGAYGLGVMVSLWIFLQRIVGVFRYVLGEKVEWQEGIGVIHTEGKVPTSSFGPYLFWDNTASLSTEEADKIYRHERKHIKDGHTYDLLLVALVHCVFWFNPMLYFLKKELRTIHEYIADREVVKREDMDSYRQLLIRSLFDSLGLTVAHTFNQSQTQNRLNMMKKERTAFVANWKMLLVLPVLIGAMLINACTSDTLESVEDDTVYDVVDNGYESVPEGGLQVFYKAIGETMKYPEQAKKEGIEGKVYIGFVVEKDGSLSNFKVLRGIGAGCDDESIRTLKAVNMKWKPGTVDGEVVRSRRVLPIAFKLQ</sequence>
<dbReference type="PROSITE" id="PS52015">
    <property type="entry name" value="TONB_CTD"/>
    <property type="match status" value="1"/>
</dbReference>
<dbReference type="PANTHER" id="PTHR33446:SF2">
    <property type="entry name" value="PROTEIN TONB"/>
    <property type="match status" value="1"/>
</dbReference>
<name>A0ABP9D5K6_9BACT</name>
<dbReference type="InterPro" id="IPR051045">
    <property type="entry name" value="TonB-dependent_transducer"/>
</dbReference>
<comment type="similarity">
    <text evidence="2">Belongs to the TonB family.</text>
</comment>
<evidence type="ECO:0000256" key="2">
    <source>
        <dbReference type="ARBA" id="ARBA00006555"/>
    </source>
</evidence>
<dbReference type="EMBL" id="BAABJX010000015">
    <property type="protein sequence ID" value="GAA4825217.1"/>
    <property type="molecule type" value="Genomic_DNA"/>
</dbReference>
<keyword evidence="7" id="KW-0653">Protein transport</keyword>
<dbReference type="InterPro" id="IPR008756">
    <property type="entry name" value="Peptidase_M56"/>
</dbReference>
<evidence type="ECO:0000259" key="11">
    <source>
        <dbReference type="PROSITE" id="PS52015"/>
    </source>
</evidence>
<dbReference type="PANTHER" id="PTHR33446">
    <property type="entry name" value="PROTEIN TONB-RELATED"/>
    <property type="match status" value="1"/>
</dbReference>
<dbReference type="Pfam" id="PF03544">
    <property type="entry name" value="TonB_C"/>
    <property type="match status" value="1"/>
</dbReference>
<comment type="caution">
    <text evidence="12">The sequence shown here is derived from an EMBL/GenBank/DDBJ whole genome shotgun (WGS) entry which is preliminary data.</text>
</comment>
<keyword evidence="5" id="KW-0997">Cell inner membrane</keyword>
<evidence type="ECO:0000256" key="7">
    <source>
        <dbReference type="ARBA" id="ARBA00022927"/>
    </source>
</evidence>
<accession>A0ABP9D5K6</accession>
<protein>
    <recommendedName>
        <fullName evidence="11">TonB C-terminal domain-containing protein</fullName>
    </recommendedName>
</protein>
<keyword evidence="6 10" id="KW-0812">Transmembrane</keyword>
<dbReference type="RefSeq" id="WP_345369240.1">
    <property type="nucleotide sequence ID" value="NZ_BAABJX010000015.1"/>
</dbReference>
<evidence type="ECO:0000256" key="8">
    <source>
        <dbReference type="ARBA" id="ARBA00022989"/>
    </source>
</evidence>
<evidence type="ECO:0000256" key="3">
    <source>
        <dbReference type="ARBA" id="ARBA00022448"/>
    </source>
</evidence>
<comment type="subcellular location">
    <subcellularLocation>
        <location evidence="1">Cell inner membrane</location>
        <topology evidence="1">Single-pass membrane protein</topology>
        <orientation evidence="1">Periplasmic side</orientation>
    </subcellularLocation>
</comment>
<keyword evidence="4" id="KW-1003">Cell membrane</keyword>
<feature type="domain" description="TonB C-terminal" evidence="11">
    <location>
        <begin position="312"/>
        <end position="403"/>
    </location>
</feature>
<keyword evidence="3" id="KW-0813">Transport</keyword>
<dbReference type="Pfam" id="PF05569">
    <property type="entry name" value="Peptidase_M56"/>
    <property type="match status" value="1"/>
</dbReference>
<keyword evidence="13" id="KW-1185">Reference proteome</keyword>
<feature type="transmembrane region" description="Helical" evidence="10">
    <location>
        <begin position="262"/>
        <end position="282"/>
    </location>
</feature>
<evidence type="ECO:0000256" key="5">
    <source>
        <dbReference type="ARBA" id="ARBA00022519"/>
    </source>
</evidence>